<comment type="similarity">
    <text evidence="7 8">Belongs to the SelA family.</text>
</comment>
<protein>
    <recommendedName>
        <fullName evidence="8">L-seryl-tRNA(Sec) selenium transferase</fullName>
        <ecNumber evidence="8">2.9.1.1</ecNumber>
    </recommendedName>
    <alternativeName>
        <fullName evidence="8">Selenocysteine synthase</fullName>
        <shortName evidence="8">Sec synthase</shortName>
    </alternativeName>
    <alternativeName>
        <fullName evidence="8">Selenocysteinyl-tRNA(Sec) synthase</fullName>
    </alternativeName>
</protein>
<evidence type="ECO:0000256" key="3">
    <source>
        <dbReference type="ARBA" id="ARBA00022679"/>
    </source>
</evidence>
<evidence type="ECO:0000259" key="9">
    <source>
        <dbReference type="Pfam" id="PF12390"/>
    </source>
</evidence>
<sequence>MAEQASIPRDALAGLPSVDRLLQSQPVAALCAQFGRPLVLEQLRKRLNQQRRAVREGEAPAVWSDADFATDCMQAIERLLSPSQRPVFNLTGTVLHTNLGRAPLPQTAIEAVVSISSGASSLEFDLETGRRGDRDAHVEDWLCRLTGAEAATVVNNNAAAVFLMLNTLALRKDVPVSRGELVEIGGAFRVPDIMARAGCRLREVGTTNRTHLRDFEQAITPRTAMLLKVHTSNYAIQGFTKAVPERDLADLAHAHALPFVIDLGSGTLVDLRQFGLPHEPTPAEALANGADLLSFSGDKLLGGPQAGLIVGRADLIARIKRNPLKRALRTDKMTLAALEAVLRLYADPDSLGEHLPALRLLTRPISDIHTQAQRLAPRLQEALQDLASVSVMGCQSQIGSGSLPVDLLPSACLAIRPVGRSRGRALSHLAKKLRELAMPVIGRVQDDMLLLDLRCLERAMEERFLEQLSILKARITPP</sequence>
<keyword evidence="4 8" id="KW-0663">Pyridoxal phosphate</keyword>
<organism evidence="10 11">
    <name type="scientific">Thermithiobacillus plumbiphilus</name>
    <dbReference type="NCBI Taxonomy" id="1729899"/>
    <lineage>
        <taxon>Bacteria</taxon>
        <taxon>Pseudomonadati</taxon>
        <taxon>Pseudomonadota</taxon>
        <taxon>Acidithiobacillia</taxon>
        <taxon>Acidithiobacillales</taxon>
        <taxon>Thermithiobacillaceae</taxon>
        <taxon>Thermithiobacillus</taxon>
    </lineage>
</organism>
<comment type="subcellular location">
    <subcellularLocation>
        <location evidence="8">Cytoplasm</location>
    </subcellularLocation>
</comment>
<keyword evidence="6 8" id="KW-0711">Selenium</keyword>
<evidence type="ECO:0000313" key="11">
    <source>
        <dbReference type="Proteomes" id="UP001446205"/>
    </source>
</evidence>
<keyword evidence="5 8" id="KW-0648">Protein biosynthesis</keyword>
<evidence type="ECO:0000256" key="4">
    <source>
        <dbReference type="ARBA" id="ARBA00022898"/>
    </source>
</evidence>
<dbReference type="RefSeq" id="WP_341369441.1">
    <property type="nucleotide sequence ID" value="NZ_JBBPCO010000001.1"/>
</dbReference>
<dbReference type="HAMAP" id="MF_00423">
    <property type="entry name" value="SelA"/>
    <property type="match status" value="1"/>
</dbReference>
<keyword evidence="3 8" id="KW-0808">Transferase</keyword>
<evidence type="ECO:0000256" key="1">
    <source>
        <dbReference type="ARBA" id="ARBA00001933"/>
    </source>
</evidence>
<reference evidence="10 11" key="1">
    <citation type="submission" date="2024-04" db="EMBL/GenBank/DDBJ databases">
        <authorList>
            <person name="Abashina T."/>
            <person name="Shaikin A."/>
        </authorList>
    </citation>
    <scope>NUCLEOTIDE SEQUENCE [LARGE SCALE GENOMIC DNA]</scope>
    <source>
        <strain evidence="10 11">AAFK</strain>
    </source>
</reference>
<dbReference type="Pfam" id="PF03841">
    <property type="entry name" value="SelA"/>
    <property type="match status" value="1"/>
</dbReference>
<accession>A0ABU9D6A6</accession>
<dbReference type="InterPro" id="IPR015424">
    <property type="entry name" value="PyrdxlP-dep_Trfase"/>
</dbReference>
<comment type="catalytic activity">
    <reaction evidence="8">
        <text>L-seryl-tRNA(Sec) + selenophosphate + H(+) = L-selenocysteinyl-tRNA(Sec) + phosphate</text>
        <dbReference type="Rhea" id="RHEA:22728"/>
        <dbReference type="Rhea" id="RHEA-COMP:9742"/>
        <dbReference type="Rhea" id="RHEA-COMP:9743"/>
        <dbReference type="ChEBI" id="CHEBI:15378"/>
        <dbReference type="ChEBI" id="CHEBI:16144"/>
        <dbReference type="ChEBI" id="CHEBI:43474"/>
        <dbReference type="ChEBI" id="CHEBI:78533"/>
        <dbReference type="ChEBI" id="CHEBI:78573"/>
        <dbReference type="EC" id="2.9.1.1"/>
    </reaction>
</comment>
<dbReference type="EC" id="2.9.1.1" evidence="8"/>
<comment type="pathway">
    <text evidence="8">Aminoacyl-tRNA biosynthesis; selenocysteinyl-tRNA(Sec) biosynthesis; selenocysteinyl-tRNA(Sec) from L-seryl-tRNA(Sec) (bacterial route): step 1/1.</text>
</comment>
<dbReference type="PANTHER" id="PTHR32328">
    <property type="entry name" value="L-SERYL-TRNA(SEC) SELENIUM TRANSFERASE"/>
    <property type="match status" value="1"/>
</dbReference>
<proteinExistence type="inferred from homology"/>
<dbReference type="Gene3D" id="3.40.640.10">
    <property type="entry name" value="Type I PLP-dependent aspartate aminotransferase-like (Major domain)"/>
    <property type="match status" value="1"/>
</dbReference>
<dbReference type="NCBIfam" id="TIGR00474">
    <property type="entry name" value="selA"/>
    <property type="match status" value="1"/>
</dbReference>
<evidence type="ECO:0000256" key="2">
    <source>
        <dbReference type="ARBA" id="ARBA00022490"/>
    </source>
</evidence>
<evidence type="ECO:0000256" key="5">
    <source>
        <dbReference type="ARBA" id="ARBA00022917"/>
    </source>
</evidence>
<comment type="cofactor">
    <cofactor evidence="1 8">
        <name>pyridoxal 5'-phosphate</name>
        <dbReference type="ChEBI" id="CHEBI:597326"/>
    </cofactor>
</comment>
<name>A0ABU9D6A6_9PROT</name>
<dbReference type="PANTHER" id="PTHR32328:SF0">
    <property type="entry name" value="L-SERYL-TRNA(SEC) SELENIUM TRANSFERASE"/>
    <property type="match status" value="1"/>
</dbReference>
<evidence type="ECO:0000256" key="7">
    <source>
        <dbReference type="ARBA" id="ARBA00044507"/>
    </source>
</evidence>
<dbReference type="EMBL" id="JBBPCO010000001">
    <property type="protein sequence ID" value="MEK8088377.1"/>
    <property type="molecule type" value="Genomic_DNA"/>
</dbReference>
<dbReference type="InterPro" id="IPR018319">
    <property type="entry name" value="SelA-like"/>
</dbReference>
<evidence type="ECO:0000256" key="6">
    <source>
        <dbReference type="ARBA" id="ARBA00023266"/>
    </source>
</evidence>
<comment type="caution">
    <text evidence="10">The sequence shown here is derived from an EMBL/GenBank/DDBJ whole genome shotgun (WGS) entry which is preliminary data.</text>
</comment>
<keyword evidence="11" id="KW-1185">Reference proteome</keyword>
<dbReference type="Pfam" id="PF12390">
    <property type="entry name" value="Se-cys_synth_N"/>
    <property type="match status" value="1"/>
</dbReference>
<dbReference type="InterPro" id="IPR025862">
    <property type="entry name" value="SelA_trans_N_dom"/>
</dbReference>
<comment type="function">
    <text evidence="8">Converts seryl-tRNA(Sec) to selenocysteinyl-tRNA(Sec) required for selenoprotein biosynthesis.</text>
</comment>
<dbReference type="InterPro" id="IPR004534">
    <property type="entry name" value="SelA_trans"/>
</dbReference>
<keyword evidence="2 8" id="KW-0963">Cytoplasm</keyword>
<evidence type="ECO:0000256" key="8">
    <source>
        <dbReference type="HAMAP-Rule" id="MF_00423"/>
    </source>
</evidence>
<dbReference type="SUPFAM" id="SSF53383">
    <property type="entry name" value="PLP-dependent transferases"/>
    <property type="match status" value="1"/>
</dbReference>
<gene>
    <name evidence="8 10" type="primary">selA</name>
    <name evidence="10" type="ORF">WOB96_01235</name>
</gene>
<feature type="modified residue" description="N6-(pyridoxal phosphate)lysine" evidence="8">
    <location>
        <position position="299"/>
    </location>
</feature>
<dbReference type="InterPro" id="IPR015421">
    <property type="entry name" value="PyrdxlP-dep_Trfase_major"/>
</dbReference>
<feature type="domain" description="L-seryl-tRNA selenium transferase N-terminal" evidence="9">
    <location>
        <begin position="13"/>
        <end position="49"/>
    </location>
</feature>
<dbReference type="Gene3D" id="3.90.1150.180">
    <property type="match status" value="1"/>
</dbReference>
<dbReference type="GO" id="GO:0004125">
    <property type="term" value="F:L-seryl-tRNA(Sec) selenium transferase activity"/>
    <property type="evidence" value="ECO:0007669"/>
    <property type="project" value="UniProtKB-EC"/>
</dbReference>
<dbReference type="Proteomes" id="UP001446205">
    <property type="component" value="Unassembled WGS sequence"/>
</dbReference>
<evidence type="ECO:0000313" key="10">
    <source>
        <dbReference type="EMBL" id="MEK8088377.1"/>
    </source>
</evidence>